<evidence type="ECO:0000313" key="1">
    <source>
        <dbReference type="EMBL" id="KAH6933399.1"/>
    </source>
</evidence>
<comment type="caution">
    <text evidence="1">The sequence shown here is derived from an EMBL/GenBank/DDBJ whole genome shotgun (WGS) entry which is preliminary data.</text>
</comment>
<accession>A0ACB7SL63</accession>
<dbReference type="Proteomes" id="UP000821845">
    <property type="component" value="Chromosome 4"/>
</dbReference>
<gene>
    <name evidence="1" type="ORF">HPB50_014508</name>
</gene>
<reference evidence="1" key="1">
    <citation type="submission" date="2020-05" db="EMBL/GenBank/DDBJ databases">
        <title>Large-scale comparative analyses of tick genomes elucidate their genetic diversity and vector capacities.</title>
        <authorList>
            <person name="Jia N."/>
            <person name="Wang J."/>
            <person name="Shi W."/>
            <person name="Du L."/>
            <person name="Sun Y."/>
            <person name="Zhan W."/>
            <person name="Jiang J."/>
            <person name="Wang Q."/>
            <person name="Zhang B."/>
            <person name="Ji P."/>
            <person name="Sakyi L.B."/>
            <person name="Cui X."/>
            <person name="Yuan T."/>
            <person name="Jiang B."/>
            <person name="Yang W."/>
            <person name="Lam T.T.-Y."/>
            <person name="Chang Q."/>
            <person name="Ding S."/>
            <person name="Wang X."/>
            <person name="Zhu J."/>
            <person name="Ruan X."/>
            <person name="Zhao L."/>
            <person name="Wei J."/>
            <person name="Que T."/>
            <person name="Du C."/>
            <person name="Cheng J."/>
            <person name="Dai P."/>
            <person name="Han X."/>
            <person name="Huang E."/>
            <person name="Gao Y."/>
            <person name="Liu J."/>
            <person name="Shao H."/>
            <person name="Ye R."/>
            <person name="Li L."/>
            <person name="Wei W."/>
            <person name="Wang X."/>
            <person name="Wang C."/>
            <person name="Yang T."/>
            <person name="Huo Q."/>
            <person name="Li W."/>
            <person name="Guo W."/>
            <person name="Chen H."/>
            <person name="Zhou L."/>
            <person name="Ni X."/>
            <person name="Tian J."/>
            <person name="Zhou Y."/>
            <person name="Sheng Y."/>
            <person name="Liu T."/>
            <person name="Pan Y."/>
            <person name="Xia L."/>
            <person name="Li J."/>
            <person name="Zhao F."/>
            <person name="Cao W."/>
        </authorList>
    </citation>
    <scope>NUCLEOTIDE SEQUENCE</scope>
    <source>
        <strain evidence="1">Hyas-2018</strain>
    </source>
</reference>
<name>A0ACB7SL63_HYAAI</name>
<organism evidence="1 2">
    <name type="scientific">Hyalomma asiaticum</name>
    <name type="common">Tick</name>
    <dbReference type="NCBI Taxonomy" id="266040"/>
    <lineage>
        <taxon>Eukaryota</taxon>
        <taxon>Metazoa</taxon>
        <taxon>Ecdysozoa</taxon>
        <taxon>Arthropoda</taxon>
        <taxon>Chelicerata</taxon>
        <taxon>Arachnida</taxon>
        <taxon>Acari</taxon>
        <taxon>Parasitiformes</taxon>
        <taxon>Ixodida</taxon>
        <taxon>Ixodoidea</taxon>
        <taxon>Ixodidae</taxon>
        <taxon>Hyalomminae</taxon>
        <taxon>Hyalomma</taxon>
    </lineage>
</organism>
<sequence length="59" mass="6395">MAESAAGFPAYGYGRGGYPGYPGFGYPFAGMNLNMQHLCLPCPPLDPLNLYNLHSMQLI</sequence>
<evidence type="ECO:0000313" key="2">
    <source>
        <dbReference type="Proteomes" id="UP000821845"/>
    </source>
</evidence>
<protein>
    <submittedName>
        <fullName evidence="1">Uncharacterized protein</fullName>
    </submittedName>
</protein>
<keyword evidence="2" id="KW-1185">Reference proteome</keyword>
<dbReference type="EMBL" id="CM023484">
    <property type="protein sequence ID" value="KAH6933399.1"/>
    <property type="molecule type" value="Genomic_DNA"/>
</dbReference>
<proteinExistence type="predicted"/>